<evidence type="ECO:0000313" key="2">
    <source>
        <dbReference type="EMBL" id="EDP22203.1"/>
    </source>
</evidence>
<proteinExistence type="predicted"/>
<gene>
    <name evidence="2" type="ORF">FAEPRAM212_01012</name>
</gene>
<protein>
    <submittedName>
        <fullName evidence="2">Uncharacterized protein</fullName>
    </submittedName>
</protein>
<organism evidence="2 3">
    <name type="scientific">Faecalibacterium prausnitzii M21/2</name>
    <dbReference type="NCBI Taxonomy" id="411485"/>
    <lineage>
        <taxon>Bacteria</taxon>
        <taxon>Bacillati</taxon>
        <taxon>Bacillota</taxon>
        <taxon>Clostridia</taxon>
        <taxon>Eubacteriales</taxon>
        <taxon>Oscillospiraceae</taxon>
        <taxon>Faecalibacterium</taxon>
    </lineage>
</organism>
<accession>A8S9C0</accession>
<reference evidence="2 3" key="1">
    <citation type="submission" date="2007-09" db="EMBL/GenBank/DDBJ databases">
        <title>Draft genome sequence of Faecalibacterium prausnitzii M21/2.</title>
        <authorList>
            <person name="Sudarsanam P."/>
            <person name="Ley R."/>
            <person name="Guruge J."/>
            <person name="Turnbaugh P.J."/>
            <person name="Mahowald M."/>
            <person name="Liep D."/>
            <person name="Gordon J."/>
        </authorList>
    </citation>
    <scope>NUCLEOTIDE SEQUENCE [LARGE SCALE GENOMIC DNA]</scope>
    <source>
        <strain evidence="2 3">M21/2</strain>
    </source>
</reference>
<reference evidence="2 3" key="2">
    <citation type="submission" date="2007-09" db="EMBL/GenBank/DDBJ databases">
        <authorList>
            <person name="Fulton L."/>
            <person name="Clifton S."/>
            <person name="Fulton B."/>
            <person name="Xu J."/>
            <person name="Minx P."/>
            <person name="Pepin K.H."/>
            <person name="Johnson M."/>
            <person name="Thiruvilangam P."/>
            <person name="Bhonagiri V."/>
            <person name="Nash W.E."/>
            <person name="Mardis E.R."/>
            <person name="Wilson R.K."/>
        </authorList>
    </citation>
    <scope>NUCLEOTIDE SEQUENCE [LARGE SCALE GENOMIC DNA]</scope>
    <source>
        <strain evidence="2 3">M21/2</strain>
    </source>
</reference>
<keyword evidence="1" id="KW-1133">Transmembrane helix</keyword>
<dbReference type="HOGENOM" id="CLU_3310078_0_0_9"/>
<dbReference type="AlphaFoldDB" id="A8S9C0"/>
<feature type="transmembrane region" description="Helical" evidence="1">
    <location>
        <begin position="12"/>
        <end position="33"/>
    </location>
</feature>
<keyword evidence="1" id="KW-0472">Membrane</keyword>
<keyword evidence="1" id="KW-0812">Transmembrane</keyword>
<name>A8S9C0_9FIRM</name>
<comment type="caution">
    <text evidence="2">The sequence shown here is derived from an EMBL/GenBank/DDBJ whole genome shotgun (WGS) entry which is preliminary data.</text>
</comment>
<evidence type="ECO:0000313" key="3">
    <source>
        <dbReference type="Proteomes" id="UP000005945"/>
    </source>
</evidence>
<evidence type="ECO:0000256" key="1">
    <source>
        <dbReference type="SAM" id="Phobius"/>
    </source>
</evidence>
<dbReference type="EMBL" id="ABED02000022">
    <property type="protein sequence ID" value="EDP22203.1"/>
    <property type="molecule type" value="Genomic_DNA"/>
</dbReference>
<dbReference type="Proteomes" id="UP000005945">
    <property type="component" value="Unassembled WGS sequence"/>
</dbReference>
<sequence length="39" mass="4224">MLLPVPPVLGGAYGFGVTFCIESSFYIIARVLLRSVSCF</sequence>